<dbReference type="Proteomes" id="UP000001878">
    <property type="component" value="Segment"/>
</dbReference>
<dbReference type="KEGG" id="vg:7750870"/>
<protein>
    <submittedName>
        <fullName evidence="1">Uncharacterized protein</fullName>
    </submittedName>
</protein>
<evidence type="ECO:0000313" key="2">
    <source>
        <dbReference type="Proteomes" id="UP000001878"/>
    </source>
</evidence>
<sequence>MKTFKYENLTAVETLSGVVEVRGSHSEVLATIKPLECDTYGNPRYKVTDHTFYGMNRLARTYRQIKNSQFVQWWGNLDALADTVMLALLNE</sequence>
<keyword evidence="2" id="KW-1185">Reference proteome</keyword>
<dbReference type="GeneID" id="7750870"/>
<proteinExistence type="predicted"/>
<evidence type="ECO:0000313" key="1">
    <source>
        <dbReference type="EMBL" id="ACO36936.1"/>
    </source>
</evidence>
<name>C1KFC5_9CAUD</name>
<accession>C1KFC5</accession>
<dbReference type="EMBL" id="FJ822135">
    <property type="protein sequence ID" value="ACO36936.1"/>
    <property type="molecule type" value="Genomic_DNA"/>
</dbReference>
<dbReference type="RefSeq" id="YP_002790694.1">
    <property type="nucleotide sequence ID" value="NC_012530.1"/>
</dbReference>
<gene>
    <name evidence="1" type="ORF">lb338_phage_15</name>
</gene>
<reference evidence="1 2" key="1">
    <citation type="journal article" date="2009" name="Gene">
        <title>Genome of a virulent bacteriophage Lb338-1 that lyses the probiotic Lactobacillus paracasei cheese strain.</title>
        <authorList>
            <person name="Alemayehu D."/>
            <person name="Ross R.P."/>
            <person name="O'Sullivan O."/>
            <person name="Coffey A."/>
            <person name="Stanton C."/>
            <person name="Fitzgerald G.F."/>
            <person name="McAuliffe O."/>
        </authorList>
    </citation>
    <scope>NUCLEOTIDE SEQUENCE [LARGE SCALE GENOMIC DNA]</scope>
    <source>
        <strain evidence="1">Lb338-1</strain>
    </source>
</reference>
<organism evidence="1 2">
    <name type="scientific">Lactobacillus phage Lb338-1</name>
    <dbReference type="NCBI Taxonomy" id="2892342"/>
    <lineage>
        <taxon>Viruses</taxon>
        <taxon>Duplodnaviria</taxon>
        <taxon>Heunggongvirae</taxon>
        <taxon>Uroviricota</taxon>
        <taxon>Caudoviricetes</taxon>
        <taxon>Herelleviridae</taxon>
        <taxon>Mooreparkvirus</taxon>
        <taxon>Mooreparkvirus Lb3381</taxon>
    </lineage>
</organism>